<evidence type="ECO:0000256" key="5">
    <source>
        <dbReference type="ARBA" id="ARBA00022898"/>
    </source>
</evidence>
<dbReference type="GO" id="GO:0033853">
    <property type="term" value="F:aspartate-prephenate aminotransferase activity"/>
    <property type="evidence" value="ECO:0007669"/>
    <property type="project" value="UniProtKB-ARBA"/>
</dbReference>
<dbReference type="InterPro" id="IPR015422">
    <property type="entry name" value="PyrdxlP-dep_Trfase_small"/>
</dbReference>
<keyword evidence="5" id="KW-0663">Pyridoxal phosphate</keyword>
<dbReference type="GO" id="GO:0009095">
    <property type="term" value="P:aromatic amino acid family biosynthetic process, prephenate pathway"/>
    <property type="evidence" value="ECO:0007669"/>
    <property type="project" value="UniProtKB-ARBA"/>
</dbReference>
<dbReference type="InterPro" id="IPR050596">
    <property type="entry name" value="AspAT/PAT-like"/>
</dbReference>
<dbReference type="Proteomes" id="UP000054498">
    <property type="component" value="Unassembled WGS sequence"/>
</dbReference>
<protein>
    <recommendedName>
        <fullName evidence="6">Aminotransferase class I/classII large domain-containing protein</fullName>
    </recommendedName>
</protein>
<organism evidence="7 8">
    <name type="scientific">Monoraphidium neglectum</name>
    <dbReference type="NCBI Taxonomy" id="145388"/>
    <lineage>
        <taxon>Eukaryota</taxon>
        <taxon>Viridiplantae</taxon>
        <taxon>Chlorophyta</taxon>
        <taxon>core chlorophytes</taxon>
        <taxon>Chlorophyceae</taxon>
        <taxon>CS clade</taxon>
        <taxon>Sphaeropleales</taxon>
        <taxon>Selenastraceae</taxon>
        <taxon>Monoraphidium</taxon>
    </lineage>
</organism>
<dbReference type="Pfam" id="PF00155">
    <property type="entry name" value="Aminotran_1_2"/>
    <property type="match status" value="1"/>
</dbReference>
<dbReference type="GO" id="GO:0033854">
    <property type="term" value="F:glutamate-prephenate aminotransferase activity"/>
    <property type="evidence" value="ECO:0007669"/>
    <property type="project" value="UniProtKB-ARBA"/>
</dbReference>
<dbReference type="GO" id="GO:0004069">
    <property type="term" value="F:L-aspartate:2-oxoglutarate aminotransferase activity"/>
    <property type="evidence" value="ECO:0007669"/>
    <property type="project" value="UniProtKB-ARBA"/>
</dbReference>
<sequence length="236" mass="25223">MHENGLEYQASEVVVSNGAKQSIWQAVLATVSPGDEVIIPAPYWVSYPEMVRLAGAVPVILDTTPEDGFLLTPEALAAALTPRSRLIILCTPSNPTGAVYPLQRLQELAAVVAPHPRLLVLSDEIYECITYAPAQHHSFAALPGMWGRTLTAFAMTGWRLGYLAAPQHFANACAAIQSQSTSGASSIAQQAALAALGLGLRGGEPVARMLAAFQERRTYIVGRLREIPGIKLAEPQ</sequence>
<dbReference type="STRING" id="145388.A0A0D2IWQ7"/>
<evidence type="ECO:0000256" key="1">
    <source>
        <dbReference type="ARBA" id="ARBA00001933"/>
    </source>
</evidence>
<evidence type="ECO:0000313" key="8">
    <source>
        <dbReference type="Proteomes" id="UP000054498"/>
    </source>
</evidence>
<comment type="cofactor">
    <cofactor evidence="1">
        <name>pyridoxal 5'-phosphate</name>
        <dbReference type="ChEBI" id="CHEBI:597326"/>
    </cofactor>
</comment>
<dbReference type="GO" id="GO:0030170">
    <property type="term" value="F:pyridoxal phosphate binding"/>
    <property type="evidence" value="ECO:0007669"/>
    <property type="project" value="InterPro"/>
</dbReference>
<dbReference type="Gene3D" id="3.90.1150.10">
    <property type="entry name" value="Aspartate Aminotransferase, domain 1"/>
    <property type="match status" value="1"/>
</dbReference>
<dbReference type="KEGG" id="mng:MNEG_15541"/>
<proteinExistence type="inferred from homology"/>
<keyword evidence="8" id="KW-1185">Reference proteome</keyword>
<dbReference type="InterPro" id="IPR015421">
    <property type="entry name" value="PyrdxlP-dep_Trfase_major"/>
</dbReference>
<dbReference type="InterPro" id="IPR004839">
    <property type="entry name" value="Aminotransferase_I/II_large"/>
</dbReference>
<evidence type="ECO:0000256" key="3">
    <source>
        <dbReference type="ARBA" id="ARBA00022576"/>
    </source>
</evidence>
<evidence type="ECO:0000313" key="7">
    <source>
        <dbReference type="EMBL" id="KIY92422.1"/>
    </source>
</evidence>
<keyword evidence="3" id="KW-0032">Aminotransferase</keyword>
<feature type="non-terminal residue" evidence="7">
    <location>
        <position position="236"/>
    </location>
</feature>
<evidence type="ECO:0000256" key="4">
    <source>
        <dbReference type="ARBA" id="ARBA00022679"/>
    </source>
</evidence>
<dbReference type="InterPro" id="IPR015424">
    <property type="entry name" value="PyrdxlP-dep_Trfase"/>
</dbReference>
<dbReference type="AlphaFoldDB" id="A0A0D2IWQ7"/>
<comment type="similarity">
    <text evidence="2">Belongs to the class-I pyridoxal-phosphate-dependent aminotransferase family.</text>
</comment>
<dbReference type="SUPFAM" id="SSF53383">
    <property type="entry name" value="PLP-dependent transferases"/>
    <property type="match status" value="1"/>
</dbReference>
<dbReference type="GeneID" id="25733213"/>
<dbReference type="CDD" id="cd00609">
    <property type="entry name" value="AAT_like"/>
    <property type="match status" value="1"/>
</dbReference>
<dbReference type="EMBL" id="KK105636">
    <property type="protein sequence ID" value="KIY92422.1"/>
    <property type="molecule type" value="Genomic_DNA"/>
</dbReference>
<feature type="domain" description="Aminotransferase class I/classII large" evidence="6">
    <location>
        <begin position="3"/>
        <end position="236"/>
    </location>
</feature>
<dbReference type="Gene3D" id="3.40.640.10">
    <property type="entry name" value="Type I PLP-dependent aspartate aminotransferase-like (Major domain)"/>
    <property type="match status" value="1"/>
</dbReference>
<accession>A0A0D2IWQ7</accession>
<dbReference type="PANTHER" id="PTHR46383:SF1">
    <property type="entry name" value="ASPARTATE AMINOTRANSFERASE"/>
    <property type="match status" value="1"/>
</dbReference>
<evidence type="ECO:0000259" key="6">
    <source>
        <dbReference type="Pfam" id="PF00155"/>
    </source>
</evidence>
<name>A0A0D2IWQ7_9CHLO</name>
<keyword evidence="4" id="KW-0808">Transferase</keyword>
<dbReference type="FunFam" id="3.40.640.10:FF:000033">
    <property type="entry name" value="Aspartate aminotransferase"/>
    <property type="match status" value="1"/>
</dbReference>
<gene>
    <name evidence="7" type="ORF">MNEG_15541</name>
</gene>
<evidence type="ECO:0000256" key="2">
    <source>
        <dbReference type="ARBA" id="ARBA00007441"/>
    </source>
</evidence>
<dbReference type="OrthoDB" id="2414662at2759"/>
<dbReference type="RefSeq" id="XP_013891442.1">
    <property type="nucleotide sequence ID" value="XM_014035988.1"/>
</dbReference>
<dbReference type="PANTHER" id="PTHR46383">
    <property type="entry name" value="ASPARTATE AMINOTRANSFERASE"/>
    <property type="match status" value="1"/>
</dbReference>
<reference evidence="7 8" key="1">
    <citation type="journal article" date="2013" name="BMC Genomics">
        <title>Reconstruction of the lipid metabolism for the microalga Monoraphidium neglectum from its genome sequence reveals characteristics suitable for biofuel production.</title>
        <authorList>
            <person name="Bogen C."/>
            <person name="Al-Dilaimi A."/>
            <person name="Albersmeier A."/>
            <person name="Wichmann J."/>
            <person name="Grundmann M."/>
            <person name="Rupp O."/>
            <person name="Lauersen K.J."/>
            <person name="Blifernez-Klassen O."/>
            <person name="Kalinowski J."/>
            <person name="Goesmann A."/>
            <person name="Mussgnug J.H."/>
            <person name="Kruse O."/>
        </authorList>
    </citation>
    <scope>NUCLEOTIDE SEQUENCE [LARGE SCALE GENOMIC DNA]</scope>
    <source>
        <strain evidence="7 8">SAG 48.87</strain>
    </source>
</reference>